<geneLocation type="plasmid" evidence="1 4">
    <name>2</name>
</geneLocation>
<dbReference type="Proteomes" id="UP000031876">
    <property type="component" value="Plasmid 2"/>
</dbReference>
<dbReference type="RefSeq" id="WP_000950343.1">
    <property type="nucleotide sequence ID" value="NZ_CP009334.1"/>
</dbReference>
<evidence type="ECO:0000313" key="2">
    <source>
        <dbReference type="EMBL" id="MDR4174685.1"/>
    </source>
</evidence>
<dbReference type="EMBL" id="CP009334">
    <property type="protein sequence ID" value="AJG73867.1"/>
    <property type="molecule type" value="Genomic_DNA"/>
</dbReference>
<gene>
    <name evidence="1" type="ORF">BF38_6010</name>
    <name evidence="2" type="ORF">FO599_00885</name>
    <name evidence="3" type="ORF">FOC89_03090</name>
</gene>
<sequence>MLSLYFIQDLVLEVEVNGKPSTFKVGTLDVTPRAEELIYDIPKSQVLTTSKTCILQSKQQITEDNYLILLEVKDELSKTSKCYVLDTYQWRKTELGSRKYYMLKEFKEGYVGFNKLATQYFEKEDKESEPTQCFGFEGMGDLHV</sequence>
<name>A0A0B5NKB8_BACTU</name>
<geneLocation type="plasmid" evidence="3 5">
    <name>unnamed3</name>
</geneLocation>
<evidence type="ECO:0000313" key="5">
    <source>
        <dbReference type="Proteomes" id="UP000501107"/>
    </source>
</evidence>
<reference evidence="1 4" key="1">
    <citation type="journal article" date="2015" name="Genome Announc.">
        <title>Complete genome sequences for 35 biothreat assay-relevant bacillus species.</title>
        <authorList>
            <person name="Johnson S.L."/>
            <person name="Daligault H.E."/>
            <person name="Davenport K.W."/>
            <person name="Jaissle J."/>
            <person name="Frey K.G."/>
            <person name="Ladner J.T."/>
            <person name="Broomall S.M."/>
            <person name="Bishop-Lilly K.A."/>
            <person name="Bruce D.C."/>
            <person name="Gibbons H.S."/>
            <person name="Coyne S.R."/>
            <person name="Lo C.C."/>
            <person name="Meincke L."/>
            <person name="Munk A.C."/>
            <person name="Koroleva G.I."/>
            <person name="Rosenzweig C.N."/>
            <person name="Palacios G.F."/>
            <person name="Redden C.L."/>
            <person name="Minogue T.D."/>
            <person name="Chain P.S."/>
        </authorList>
    </citation>
    <scope>NUCLEOTIDE SEQUENCE [LARGE SCALE GENOMIC DNA]</scope>
    <source>
        <strain evidence="1 4">HD1011</strain>
        <plasmid evidence="1 4">2</plasmid>
    </source>
</reference>
<evidence type="ECO:0000313" key="3">
    <source>
        <dbReference type="EMBL" id="QKH22979.1"/>
    </source>
</evidence>
<dbReference type="AlphaFoldDB" id="A0A0B5NKB8"/>
<dbReference type="Proteomes" id="UP000501107">
    <property type="component" value="Plasmid unnamed3"/>
</dbReference>
<reference evidence="3 5" key="3">
    <citation type="submission" date="2020-05" db="EMBL/GenBank/DDBJ databases">
        <title>FDA dAtabase for Regulatory Grade micrObial Sequences (FDA-ARGOS): Supporting development and validation of Infectious Disease Dx tests.</title>
        <authorList>
            <person name="Nelson B."/>
            <person name="Plummer A."/>
            <person name="Tallon L."/>
            <person name="Sadzewicz L."/>
            <person name="Zhao X."/>
            <person name="Vavikolanu K."/>
            <person name="Mehta A."/>
            <person name="Aluvathingal J."/>
            <person name="Nadendla S."/>
            <person name="Myers T."/>
            <person name="Yan Y."/>
            <person name="Sichtig H."/>
        </authorList>
    </citation>
    <scope>NUCLEOTIDE SEQUENCE [LARGE SCALE GENOMIC DNA]</scope>
    <source>
        <strain evidence="3 5">FDAARGOS_795</strain>
        <plasmid evidence="3 5">unnamed3</plasmid>
    </source>
</reference>
<evidence type="ECO:0000313" key="1">
    <source>
        <dbReference type="EMBL" id="AJG73867.1"/>
    </source>
</evidence>
<keyword evidence="3" id="KW-0614">Plasmid</keyword>
<dbReference type="Proteomes" id="UP001181533">
    <property type="component" value="Unassembled WGS sequence"/>
</dbReference>
<reference evidence="2" key="2">
    <citation type="submission" date="2019-07" db="EMBL/GenBank/DDBJ databases">
        <title>Phylogenomic Reclassification of ATCC Bacillus Strains and Various Taxa within the Genus Bacillus.</title>
        <authorList>
            <person name="Riojas M.A."/>
            <person name="Frank A.M."/>
            <person name="Fenn S.L."/>
            <person name="King S.P."/>
            <person name="Brower S.M."/>
            <person name="Hazbon M.H."/>
        </authorList>
    </citation>
    <scope>NUCLEOTIDE SEQUENCE</scope>
    <source>
        <strain evidence="2">ATCC 35646</strain>
    </source>
</reference>
<dbReference type="EMBL" id="CP053979">
    <property type="protein sequence ID" value="QKH22979.1"/>
    <property type="molecule type" value="Genomic_DNA"/>
</dbReference>
<accession>A0A0B5NKB8</accession>
<dbReference type="EMBL" id="VKQN01000001">
    <property type="protein sequence ID" value="MDR4174685.1"/>
    <property type="molecule type" value="Genomic_DNA"/>
</dbReference>
<proteinExistence type="predicted"/>
<organism evidence="3 5">
    <name type="scientific">Bacillus thuringiensis</name>
    <dbReference type="NCBI Taxonomy" id="1428"/>
    <lineage>
        <taxon>Bacteria</taxon>
        <taxon>Bacillati</taxon>
        <taxon>Bacillota</taxon>
        <taxon>Bacilli</taxon>
        <taxon>Bacillales</taxon>
        <taxon>Bacillaceae</taxon>
        <taxon>Bacillus</taxon>
        <taxon>Bacillus cereus group</taxon>
    </lineage>
</organism>
<protein>
    <submittedName>
        <fullName evidence="3">Uncharacterized protein</fullName>
    </submittedName>
</protein>
<evidence type="ECO:0000313" key="4">
    <source>
        <dbReference type="Proteomes" id="UP000031876"/>
    </source>
</evidence>
<dbReference type="KEGG" id="btw:BF38_6010"/>